<proteinExistence type="predicted"/>
<sequence>NPSFGNEGILQCKAKTVIVSEDGIGVGTVTTVIGHIHVDFEDLYLAGANAIGLATSLVAGATIVGRVTHILELGASAATVAIDCNTGEINIIVQQISADTAWDVAAAGTLRIFYGAVAGAQVGAGVILTSTPV</sequence>
<evidence type="ECO:0000313" key="1">
    <source>
        <dbReference type="EMBL" id="KKK74120.1"/>
    </source>
</evidence>
<protein>
    <submittedName>
        <fullName evidence="1">Uncharacterized protein</fullName>
    </submittedName>
</protein>
<gene>
    <name evidence="1" type="ORF">LCGC14_2886970</name>
</gene>
<dbReference type="AlphaFoldDB" id="A0A0F8YK76"/>
<comment type="caution">
    <text evidence="1">The sequence shown here is derived from an EMBL/GenBank/DDBJ whole genome shotgun (WGS) entry which is preliminary data.</text>
</comment>
<name>A0A0F8YK76_9ZZZZ</name>
<organism evidence="1">
    <name type="scientific">marine sediment metagenome</name>
    <dbReference type="NCBI Taxonomy" id="412755"/>
    <lineage>
        <taxon>unclassified sequences</taxon>
        <taxon>metagenomes</taxon>
        <taxon>ecological metagenomes</taxon>
    </lineage>
</organism>
<dbReference type="EMBL" id="LAZR01056472">
    <property type="protein sequence ID" value="KKK74120.1"/>
    <property type="molecule type" value="Genomic_DNA"/>
</dbReference>
<feature type="non-terminal residue" evidence="1">
    <location>
        <position position="1"/>
    </location>
</feature>
<accession>A0A0F8YK76</accession>
<reference evidence="1" key="1">
    <citation type="journal article" date="2015" name="Nature">
        <title>Complex archaea that bridge the gap between prokaryotes and eukaryotes.</title>
        <authorList>
            <person name="Spang A."/>
            <person name="Saw J.H."/>
            <person name="Jorgensen S.L."/>
            <person name="Zaremba-Niedzwiedzka K."/>
            <person name="Martijn J."/>
            <person name="Lind A.E."/>
            <person name="van Eijk R."/>
            <person name="Schleper C."/>
            <person name="Guy L."/>
            <person name="Ettema T.J."/>
        </authorList>
    </citation>
    <scope>NUCLEOTIDE SEQUENCE</scope>
</reference>